<dbReference type="EMBL" id="CP076723">
    <property type="protein sequence ID" value="QWV94710.1"/>
    <property type="molecule type" value="Genomic_DNA"/>
</dbReference>
<gene>
    <name evidence="2" type="ORF">KP004_05905</name>
</gene>
<sequence>MTELRQFYRAPSTKKIELVHHGESLSGILENISFNGALLHLRRTTALPGGTGCLLRIHLDADPDLRPPLQIWSEVVHVNDKLLGVKFVDHDVDGSGCIALLMELMREEPDQDQDDVDRIRGYLADYCNTP</sequence>
<dbReference type="RefSeq" id="WP_216801435.1">
    <property type="nucleotide sequence ID" value="NZ_CP076723.1"/>
</dbReference>
<evidence type="ECO:0000259" key="1">
    <source>
        <dbReference type="Pfam" id="PF07238"/>
    </source>
</evidence>
<protein>
    <submittedName>
        <fullName evidence="2">PilZ domain-containing protein</fullName>
    </submittedName>
</protein>
<organism evidence="2 3">
    <name type="scientific">Geomonas oryzisoli</name>
    <dbReference type="NCBI Taxonomy" id="2847992"/>
    <lineage>
        <taxon>Bacteria</taxon>
        <taxon>Pseudomonadati</taxon>
        <taxon>Thermodesulfobacteriota</taxon>
        <taxon>Desulfuromonadia</taxon>
        <taxon>Geobacterales</taxon>
        <taxon>Geobacteraceae</taxon>
        <taxon>Geomonas</taxon>
    </lineage>
</organism>
<dbReference type="Proteomes" id="UP000683557">
    <property type="component" value="Chromosome"/>
</dbReference>
<keyword evidence="3" id="KW-1185">Reference proteome</keyword>
<accession>A0ABX8JGS9</accession>
<proteinExistence type="predicted"/>
<dbReference type="InterPro" id="IPR009875">
    <property type="entry name" value="PilZ_domain"/>
</dbReference>
<evidence type="ECO:0000313" key="2">
    <source>
        <dbReference type="EMBL" id="QWV94710.1"/>
    </source>
</evidence>
<evidence type="ECO:0000313" key="3">
    <source>
        <dbReference type="Proteomes" id="UP000683557"/>
    </source>
</evidence>
<dbReference type="Pfam" id="PF07238">
    <property type="entry name" value="PilZ"/>
    <property type="match status" value="1"/>
</dbReference>
<reference evidence="2 3" key="1">
    <citation type="submission" date="2021-06" db="EMBL/GenBank/DDBJ databases">
        <title>Gemonas diversity in paddy soil.</title>
        <authorList>
            <person name="Liu G."/>
        </authorList>
    </citation>
    <scope>NUCLEOTIDE SEQUENCE [LARGE SCALE GENOMIC DNA]</scope>
    <source>
        <strain evidence="2 3">RG10</strain>
    </source>
</reference>
<feature type="domain" description="PilZ" evidence="1">
    <location>
        <begin position="4"/>
        <end position="94"/>
    </location>
</feature>
<name>A0ABX8JGS9_9BACT</name>